<dbReference type="NCBIfam" id="TIGR00590">
    <property type="entry name" value="pcna"/>
    <property type="match status" value="1"/>
</dbReference>
<comment type="similarity">
    <text evidence="7">Belongs to the NnrE/AIBP family.</text>
</comment>
<dbReference type="GO" id="GO:0003677">
    <property type="term" value="F:DNA binding"/>
    <property type="evidence" value="ECO:0007669"/>
    <property type="project" value="UniProtKB-KW"/>
</dbReference>
<evidence type="ECO:0000256" key="1">
    <source>
        <dbReference type="ARBA" id="ARBA00004123"/>
    </source>
</evidence>
<dbReference type="InterPro" id="IPR022648">
    <property type="entry name" value="Pr_cel_nuc_antig_N"/>
</dbReference>
<protein>
    <recommendedName>
        <fullName evidence="7">NAD(P)H-hydrate epimerase</fullName>
        <ecNumber evidence="7">5.1.99.6</ecNumber>
    </recommendedName>
    <alternativeName>
        <fullName evidence="7">NAD(P)HX epimerase</fullName>
    </alternativeName>
</protein>
<comment type="caution">
    <text evidence="11">The sequence shown here is derived from an EMBL/GenBank/DDBJ whole genome shotgun (WGS) entry which is preliminary data.</text>
</comment>
<feature type="binding site" evidence="7">
    <location>
        <position position="97"/>
    </location>
    <ligand>
        <name>K(+)</name>
        <dbReference type="ChEBI" id="CHEBI:29103"/>
    </ligand>
</feature>
<dbReference type="GO" id="GO:0006298">
    <property type="term" value="P:mismatch repair"/>
    <property type="evidence" value="ECO:0007669"/>
    <property type="project" value="TreeGrafter"/>
</dbReference>
<dbReference type="InterPro" id="IPR004443">
    <property type="entry name" value="YjeF_N_dom"/>
</dbReference>
<keyword evidence="7" id="KW-0547">Nucleotide-binding</keyword>
<dbReference type="InterPro" id="IPR022649">
    <property type="entry name" value="Pr_cel_nuc_antig_C"/>
</dbReference>
<gene>
    <name evidence="11" type="ORF">LNINA_LOCUS12433</name>
</gene>
<evidence type="ECO:0000256" key="8">
    <source>
        <dbReference type="RuleBase" id="RU000641"/>
    </source>
</evidence>
<dbReference type="FunFam" id="3.10.150.10:FF:000008">
    <property type="entry name" value="Proliferating cell nuclear antigen"/>
    <property type="match status" value="1"/>
</dbReference>
<comment type="subunit">
    <text evidence="6">Homotrimer. Forms a complex with activator 1 heteropentamer in the presence of ATP.</text>
</comment>
<keyword evidence="3 9" id="KW-0235">DNA replication</keyword>
<comment type="subcellular location">
    <subcellularLocation>
        <location evidence="1 8">Nucleus</location>
    </subcellularLocation>
</comment>
<dbReference type="GO" id="GO:0000166">
    <property type="term" value="F:nucleotide binding"/>
    <property type="evidence" value="ECO:0007669"/>
    <property type="project" value="UniProtKB-KW"/>
</dbReference>
<evidence type="ECO:0000256" key="3">
    <source>
        <dbReference type="ARBA" id="ARBA00022705"/>
    </source>
</evidence>
<dbReference type="Pfam" id="PF00705">
    <property type="entry name" value="PCNA_N"/>
    <property type="match status" value="1"/>
</dbReference>
<comment type="caution">
    <text evidence="7">Lacks conserved residue(s) required for the propagation of feature annotation.</text>
</comment>
<dbReference type="GO" id="GO:0006275">
    <property type="term" value="P:regulation of DNA replication"/>
    <property type="evidence" value="ECO:0007669"/>
    <property type="project" value="InterPro"/>
</dbReference>
<feature type="binding site" evidence="7">
    <location>
        <begin position="96"/>
        <end position="100"/>
    </location>
    <ligand>
        <name>(6S)-NADPHX</name>
        <dbReference type="ChEBI" id="CHEBI:64076"/>
    </ligand>
</feature>
<comment type="catalytic activity">
    <reaction evidence="7">
        <text>(6R)-NADPHX = (6S)-NADPHX</text>
        <dbReference type="Rhea" id="RHEA:32227"/>
        <dbReference type="ChEBI" id="CHEBI:64076"/>
        <dbReference type="ChEBI" id="CHEBI:64077"/>
        <dbReference type="EC" id="5.1.99.6"/>
    </reaction>
</comment>
<dbReference type="GO" id="GO:0046872">
    <property type="term" value="F:metal ion binding"/>
    <property type="evidence" value="ECO:0007669"/>
    <property type="project" value="UniProtKB-KW"/>
</dbReference>
<dbReference type="HAMAP" id="MF_00317">
    <property type="entry name" value="DNApol_clamp_arch"/>
    <property type="match status" value="1"/>
</dbReference>
<dbReference type="PROSITE" id="PS01251">
    <property type="entry name" value="PCNA_1"/>
    <property type="match status" value="1"/>
</dbReference>
<keyword evidence="7" id="KW-0630">Potassium</keyword>
<organism evidence="11 12">
    <name type="scientific">Leptosia nina</name>
    <dbReference type="NCBI Taxonomy" id="320188"/>
    <lineage>
        <taxon>Eukaryota</taxon>
        <taxon>Metazoa</taxon>
        <taxon>Ecdysozoa</taxon>
        <taxon>Arthropoda</taxon>
        <taxon>Hexapoda</taxon>
        <taxon>Insecta</taxon>
        <taxon>Pterygota</taxon>
        <taxon>Neoptera</taxon>
        <taxon>Endopterygota</taxon>
        <taxon>Lepidoptera</taxon>
        <taxon>Glossata</taxon>
        <taxon>Ditrysia</taxon>
        <taxon>Papilionoidea</taxon>
        <taxon>Pieridae</taxon>
        <taxon>Pierinae</taxon>
        <taxon>Leptosia</taxon>
    </lineage>
</organism>
<dbReference type="PROSITE" id="PS00293">
    <property type="entry name" value="PCNA_2"/>
    <property type="match status" value="1"/>
</dbReference>
<dbReference type="PANTHER" id="PTHR11352:SF0">
    <property type="entry name" value="PROLIFERATING CELL NUCLEAR ANTIGEN"/>
    <property type="match status" value="1"/>
</dbReference>
<dbReference type="GO" id="GO:0030337">
    <property type="term" value="F:DNA polymerase processivity factor activity"/>
    <property type="evidence" value="ECO:0007669"/>
    <property type="project" value="InterPro"/>
</dbReference>
<proteinExistence type="inferred from homology"/>
<evidence type="ECO:0000256" key="2">
    <source>
        <dbReference type="ARBA" id="ARBA00010462"/>
    </source>
</evidence>
<evidence type="ECO:0000313" key="12">
    <source>
        <dbReference type="Proteomes" id="UP001497472"/>
    </source>
</evidence>
<feature type="domain" description="YjeF N-terminal" evidence="10">
    <location>
        <begin position="46"/>
        <end position="255"/>
    </location>
</feature>
<dbReference type="Pfam" id="PF02747">
    <property type="entry name" value="PCNA_C"/>
    <property type="match status" value="1"/>
</dbReference>
<dbReference type="Pfam" id="PF03853">
    <property type="entry name" value="YjeF_N"/>
    <property type="match status" value="1"/>
</dbReference>
<dbReference type="AlphaFoldDB" id="A0AAV1JVU4"/>
<name>A0AAV1JVU4_9NEOP</name>
<dbReference type="FunFam" id="3.10.150.10:FF:000006">
    <property type="entry name" value="Proliferating cell nuclear antigen"/>
    <property type="match status" value="1"/>
</dbReference>
<comment type="function">
    <text evidence="8">This protein is an auxiliary protein of DNA polymerase delta and is involved in the control of eukaryotic DNA replication by increasing the polymerase's processivity during elongation of the leading strand.</text>
</comment>
<keyword evidence="12" id="KW-1185">Reference proteome</keyword>
<feature type="binding site" evidence="7">
    <location>
        <position position="194"/>
    </location>
    <ligand>
        <name>(6S)-NADPHX</name>
        <dbReference type="ChEBI" id="CHEBI:64076"/>
    </ligand>
</feature>
<accession>A0AAV1JVU4</accession>
<reference evidence="11 12" key="1">
    <citation type="submission" date="2023-11" db="EMBL/GenBank/DDBJ databases">
        <authorList>
            <person name="Okamura Y."/>
        </authorList>
    </citation>
    <scope>NUCLEOTIDE SEQUENCE [LARGE SCALE GENOMIC DNA]</scope>
</reference>
<evidence type="ECO:0000256" key="5">
    <source>
        <dbReference type="ARBA" id="ARBA00023242"/>
    </source>
</evidence>
<comment type="catalytic activity">
    <reaction evidence="7">
        <text>(6R)-NADHX = (6S)-NADHX</text>
        <dbReference type="Rhea" id="RHEA:32215"/>
        <dbReference type="ChEBI" id="CHEBI:64074"/>
        <dbReference type="ChEBI" id="CHEBI:64075"/>
        <dbReference type="EC" id="5.1.99.6"/>
    </reaction>
</comment>
<dbReference type="CDD" id="cd00577">
    <property type="entry name" value="PCNA"/>
    <property type="match status" value="1"/>
</dbReference>
<evidence type="ECO:0000256" key="4">
    <source>
        <dbReference type="ARBA" id="ARBA00023125"/>
    </source>
</evidence>
<dbReference type="EMBL" id="CAVLEF010000225">
    <property type="protein sequence ID" value="CAK1553429.1"/>
    <property type="molecule type" value="Genomic_DNA"/>
</dbReference>
<keyword evidence="7" id="KW-0413">Isomerase</keyword>
<dbReference type="EC" id="5.1.99.6" evidence="7"/>
<evidence type="ECO:0000313" key="11">
    <source>
        <dbReference type="EMBL" id="CAK1553429.1"/>
    </source>
</evidence>
<keyword evidence="4 9" id="KW-0238">DNA-binding</keyword>
<comment type="similarity">
    <text evidence="2 9">Belongs to the PCNA family.</text>
</comment>
<dbReference type="PRINTS" id="PR00339">
    <property type="entry name" value="PCNACYCLIN"/>
</dbReference>
<dbReference type="Proteomes" id="UP001497472">
    <property type="component" value="Unassembled WGS sequence"/>
</dbReference>
<dbReference type="Gene3D" id="3.40.50.10260">
    <property type="entry name" value="YjeF N-terminal domain"/>
    <property type="match status" value="1"/>
</dbReference>
<dbReference type="InterPro" id="IPR036652">
    <property type="entry name" value="YjeF_N_dom_sf"/>
</dbReference>
<dbReference type="FunFam" id="3.70.10.10:FF:000001">
    <property type="entry name" value="Proliferating cell nuclear antigen"/>
    <property type="match status" value="1"/>
</dbReference>
<dbReference type="SUPFAM" id="SSF64153">
    <property type="entry name" value="YjeF N-terminal domain-like"/>
    <property type="match status" value="1"/>
</dbReference>
<dbReference type="GO" id="GO:0019985">
    <property type="term" value="P:translesion synthesis"/>
    <property type="evidence" value="ECO:0007669"/>
    <property type="project" value="TreeGrafter"/>
</dbReference>
<dbReference type="PROSITE" id="PS51385">
    <property type="entry name" value="YJEF_N"/>
    <property type="match status" value="1"/>
</dbReference>
<feature type="binding site" evidence="7">
    <location>
        <position position="161"/>
    </location>
    <ligand>
        <name>K(+)</name>
        <dbReference type="ChEBI" id="CHEBI:29103"/>
    </ligand>
</feature>
<comment type="function">
    <text evidence="7">Catalyzes the epimerization of the S- and R-forms of NAD(P)HX, a damaged form of NAD(P)H that is a result of enzymatic or heat-dependent hydration. This is a prerequisite for the S-specific NAD(P)H-hydrate dehydratase to allow the repair of both epimers of NAD(P)HX.</text>
</comment>
<dbReference type="InterPro" id="IPR000730">
    <property type="entry name" value="Pr_cel_nuc_antig"/>
</dbReference>
<dbReference type="InterPro" id="IPR046938">
    <property type="entry name" value="DNA_clamp_sf"/>
</dbReference>
<dbReference type="GO" id="GO:0052856">
    <property type="term" value="F:NAD(P)HX epimerase activity"/>
    <property type="evidence" value="ECO:0007669"/>
    <property type="project" value="UniProtKB-UniRule"/>
</dbReference>
<comment type="cofactor">
    <cofactor evidence="7">
        <name>K(+)</name>
        <dbReference type="ChEBI" id="CHEBI:29103"/>
    </cofactor>
    <text evidence="7">Binds 1 potassium ion per subunit.</text>
</comment>
<dbReference type="Gene3D" id="3.70.10.10">
    <property type="match status" value="1"/>
</dbReference>
<keyword evidence="7" id="KW-0520">NAD</keyword>
<evidence type="ECO:0000256" key="9">
    <source>
        <dbReference type="RuleBase" id="RU003671"/>
    </source>
</evidence>
<dbReference type="GO" id="GO:0043626">
    <property type="term" value="C:PCNA complex"/>
    <property type="evidence" value="ECO:0007669"/>
    <property type="project" value="TreeGrafter"/>
</dbReference>
<evidence type="ECO:0000259" key="10">
    <source>
        <dbReference type="PROSITE" id="PS51385"/>
    </source>
</evidence>
<dbReference type="GO" id="GO:0072702">
    <property type="term" value="P:response to methyl methanesulfonate"/>
    <property type="evidence" value="ECO:0007669"/>
    <property type="project" value="UniProtKB-ARBA"/>
</dbReference>
<dbReference type="GO" id="GO:0006272">
    <property type="term" value="P:leading strand elongation"/>
    <property type="evidence" value="ECO:0007669"/>
    <property type="project" value="TreeGrafter"/>
</dbReference>
<dbReference type="GO" id="GO:0042542">
    <property type="term" value="P:response to hydrogen peroxide"/>
    <property type="evidence" value="ECO:0007669"/>
    <property type="project" value="UniProtKB-ARBA"/>
</dbReference>
<dbReference type="HAMAP" id="MF_01966">
    <property type="entry name" value="NADHX_epimerase"/>
    <property type="match status" value="1"/>
</dbReference>
<keyword evidence="5 8" id="KW-0539">Nucleus</keyword>
<dbReference type="SUPFAM" id="SSF55979">
    <property type="entry name" value="DNA clamp"/>
    <property type="match status" value="2"/>
</dbReference>
<dbReference type="InterPro" id="IPR022659">
    <property type="entry name" value="Pr_cel_nuc_antig_CS"/>
</dbReference>
<sequence>MFFNKFVRTAFLFRVANSWSFNEMACSGKQCSELTRNISYLSQDNAVALDQDLFNEYKFSVDQLMELAGLSVATAINKAFPTSSYNTALIICGPGNNGGDGLVAARHMTLFGYSVSIYYPKRTPKPLYENLLWQCENFGVKIVETLPPPNELKNQYKILVDALFGFSFKPPVRDALKPALEALTESELPVCSVDIPSGWDVEKGPASNNSLKPALLISLTAPKLCSKPEFIKNARHFLGGRFVPPELTTMFEARLLKSSILKKVLEAIKDLLTQATFDCDDNGIQLQAMDNSHVALVSLSLRADGFDKYRCDRNISMGMNLGSMSKILKCAGDKDTVTIKAQDNADTVTFVFESPNQEKVSDYEMKLMNLDLEHLGIPETEYSCTIRLPSAEFARMCRDLSQFGESIVISCTKEGVKFSASGDIGSANIKLAQTASIDKEDEAVIIEMDEPVTLTFACQYLNYFTKATSLSPQVQLSMSADVPLVVEYRIPDIGHIRYYLAPKIEEDDN</sequence>
<evidence type="ECO:0000256" key="7">
    <source>
        <dbReference type="HAMAP-Rule" id="MF_03159"/>
    </source>
</evidence>
<feature type="binding site" evidence="7">
    <location>
        <position position="197"/>
    </location>
    <ligand>
        <name>K(+)</name>
        <dbReference type="ChEBI" id="CHEBI:29103"/>
    </ligand>
</feature>
<dbReference type="NCBIfam" id="TIGR00197">
    <property type="entry name" value="yjeF_nterm"/>
    <property type="match status" value="1"/>
</dbReference>
<feature type="binding site" evidence="7">
    <location>
        <begin position="165"/>
        <end position="171"/>
    </location>
    <ligand>
        <name>(6S)-NADPHX</name>
        <dbReference type="ChEBI" id="CHEBI:64076"/>
    </ligand>
</feature>
<evidence type="ECO:0000256" key="6">
    <source>
        <dbReference type="ARBA" id="ARBA00062326"/>
    </source>
</evidence>
<keyword evidence="7" id="KW-0479">Metal-binding</keyword>
<dbReference type="GO" id="GO:0003682">
    <property type="term" value="F:chromatin binding"/>
    <property type="evidence" value="ECO:0007669"/>
    <property type="project" value="UniProtKB-ARBA"/>
</dbReference>
<dbReference type="PANTHER" id="PTHR11352">
    <property type="entry name" value="PROLIFERATING CELL NUCLEAR ANTIGEN"/>
    <property type="match status" value="1"/>
</dbReference>